<dbReference type="InterPro" id="IPR020541">
    <property type="entry name" value="Chorismate_synthase_CS"/>
</dbReference>
<dbReference type="OrthoDB" id="9771806at2"/>
<keyword evidence="12" id="KW-1185">Reference proteome</keyword>
<dbReference type="GO" id="GO:0004107">
    <property type="term" value="F:chorismate synthase activity"/>
    <property type="evidence" value="ECO:0007669"/>
    <property type="project" value="UniProtKB-UniRule"/>
</dbReference>
<comment type="caution">
    <text evidence="10">The sequence shown here is derived from an EMBL/GenBank/DDBJ whole genome shotgun (WGS) entry which is preliminary data.</text>
</comment>
<dbReference type="PROSITE" id="PS00787">
    <property type="entry name" value="CHORISMATE_SYNTHASE_1"/>
    <property type="match status" value="1"/>
</dbReference>
<dbReference type="PIRSF" id="PIRSF001456">
    <property type="entry name" value="Chorismate_synth"/>
    <property type="match status" value="1"/>
</dbReference>
<dbReference type="EMBL" id="JPIU01000037">
    <property type="protein sequence ID" value="KIO45893.1"/>
    <property type="molecule type" value="Genomic_DNA"/>
</dbReference>
<dbReference type="RefSeq" id="WP_041503916.1">
    <property type="nucleotide sequence ID" value="NZ_JPIT01000031.1"/>
</dbReference>
<keyword evidence="7" id="KW-0274">FAD</keyword>
<dbReference type="EMBL" id="JPIT01000031">
    <property type="protein sequence ID" value="KIO43729.1"/>
    <property type="molecule type" value="Genomic_DNA"/>
</dbReference>
<sequence>MAGNTIGKLYTLTSFGESHGKAIGGVVDGCPAGVRLSVEAIQQELDRRRPGQSDLTTGRNERDRLEILSGIWEGVTTGMPIGFLVRNEDQRSEDYEVLREVYRPSHSDYTWLKKYGVRDYRGGGRASAREHIARVVGGAIARQVLALQGISIQGYTSRIGTVCVEQNYRELDLNRVMESAVGCPDPDVSEKMIRQIREVKRVKDSVGGIVSCVVRGVPVGVGEPVFDRLQARLAYYMLSINAAKGFEYGEGFRAASFRGSEHNDFFREIDGAVRTKTNHAGGILGGVSNGEDIYFNVAFKPAATIGMRQDTVNTRGENTVIEANGRHDPCVVPRAIPVVEAMAAMAVLDLMLEGHLLINFEK</sequence>
<dbReference type="GO" id="GO:0009073">
    <property type="term" value="P:aromatic amino acid family biosynthetic process"/>
    <property type="evidence" value="ECO:0007669"/>
    <property type="project" value="UniProtKB-KW"/>
</dbReference>
<feature type="binding site" evidence="7">
    <location>
        <begin position="300"/>
        <end position="304"/>
    </location>
    <ligand>
        <name>FMN</name>
        <dbReference type="ChEBI" id="CHEBI:58210"/>
    </ligand>
</feature>
<name>A0A0C3MH96_9PORP</name>
<dbReference type="UniPathway" id="UPA00053">
    <property type="reaction ID" value="UER00090"/>
</dbReference>
<dbReference type="GO" id="GO:0009423">
    <property type="term" value="P:chorismate biosynthetic process"/>
    <property type="evidence" value="ECO:0007669"/>
    <property type="project" value="UniProtKB-UniRule"/>
</dbReference>
<dbReference type="EC" id="4.2.3.5" evidence="3 7"/>
<comment type="pathway">
    <text evidence="1 7 8">Metabolic intermediate biosynthesis; chorismate biosynthesis; chorismate from D-erythrose 4-phosphate and phosphoenolpyruvate: step 7/7.</text>
</comment>
<dbReference type="GO" id="GO:0010181">
    <property type="term" value="F:FMN binding"/>
    <property type="evidence" value="ECO:0007669"/>
    <property type="project" value="TreeGrafter"/>
</dbReference>
<reference evidence="10 12" key="1">
    <citation type="submission" date="2014-07" db="EMBL/GenBank/DDBJ databases">
        <title>Porphyromonadaceae bacterium OUH 308042 = ATCC BAA-2681 = DSM 28342 draft genome.</title>
        <authorList>
            <person name="Sydenham T.V."/>
            <person name="Hasman H."/>
            <person name="Justensen U.S."/>
        </authorList>
    </citation>
    <scope>NUCLEOTIDE SEQUENCE [LARGE SCALE GENOMIC DNA]</scope>
    <source>
        <strain evidence="10 12">OUH 308042</strain>
    </source>
</reference>
<keyword evidence="6 7" id="KW-0456">Lyase</keyword>
<evidence type="ECO:0000256" key="1">
    <source>
        <dbReference type="ARBA" id="ARBA00005044"/>
    </source>
</evidence>
<dbReference type="Proteomes" id="UP000031980">
    <property type="component" value="Unassembled WGS sequence"/>
</dbReference>
<accession>A0A0C3MH96</accession>
<evidence type="ECO:0000256" key="3">
    <source>
        <dbReference type="ARBA" id="ARBA00013036"/>
    </source>
</evidence>
<comment type="similarity">
    <text evidence="2 7 8">Belongs to the chorismate synthase family.</text>
</comment>
<keyword evidence="7" id="KW-0288">FMN</keyword>
<evidence type="ECO:0000313" key="10">
    <source>
        <dbReference type="EMBL" id="KIO45893.1"/>
    </source>
</evidence>
<feature type="binding site" evidence="7">
    <location>
        <begin position="241"/>
        <end position="242"/>
    </location>
    <ligand>
        <name>FMN</name>
        <dbReference type="ChEBI" id="CHEBI:58210"/>
    </ligand>
</feature>
<protein>
    <recommendedName>
        <fullName evidence="3 7">Chorismate synthase</fullName>
        <shortName evidence="7">CS</shortName>
        <ecNumber evidence="3 7">4.2.3.5</ecNumber>
    </recommendedName>
    <alternativeName>
        <fullName evidence="7">5-enolpyruvylshikimate-3-phosphate phospholyase</fullName>
    </alternativeName>
</protein>
<comment type="function">
    <text evidence="7">Catalyzes the anti-1,4-elimination of the C-3 phosphate and the C-6 proR hydrogen from 5-enolpyruvylshikimate-3-phosphate (EPSP) to yield chorismate, which is the branch point compound that serves as the starting substrate for the three terminal pathways of aromatic amino acid biosynthesis. This reaction introduces a second double bond into the aromatic ring system.</text>
</comment>
<gene>
    <name evidence="7" type="primary">aroC</name>
    <name evidence="10" type="ORF">BA92_05450</name>
    <name evidence="9" type="ORF">IE90_11490</name>
</gene>
<evidence type="ECO:0000256" key="4">
    <source>
        <dbReference type="ARBA" id="ARBA00022605"/>
    </source>
</evidence>
<dbReference type="Gene3D" id="3.60.150.10">
    <property type="entry name" value="Chorismate synthase AroC"/>
    <property type="match status" value="1"/>
</dbReference>
<keyword evidence="7" id="KW-0285">Flavoprotein</keyword>
<evidence type="ECO:0000256" key="7">
    <source>
        <dbReference type="HAMAP-Rule" id="MF_00300"/>
    </source>
</evidence>
<comment type="subunit">
    <text evidence="7">Homotetramer.</text>
</comment>
<dbReference type="GO" id="GO:0008652">
    <property type="term" value="P:amino acid biosynthetic process"/>
    <property type="evidence" value="ECO:0007669"/>
    <property type="project" value="UniProtKB-KW"/>
</dbReference>
<evidence type="ECO:0000256" key="2">
    <source>
        <dbReference type="ARBA" id="ARBA00008014"/>
    </source>
</evidence>
<dbReference type="PANTHER" id="PTHR21085:SF0">
    <property type="entry name" value="CHORISMATE SYNTHASE"/>
    <property type="match status" value="1"/>
</dbReference>
<evidence type="ECO:0000256" key="5">
    <source>
        <dbReference type="ARBA" id="ARBA00023141"/>
    </source>
</evidence>
<keyword evidence="4 7" id="KW-0028">Amino-acid biosynthesis</keyword>
<proteinExistence type="inferred from homology"/>
<comment type="caution">
    <text evidence="7">Lacks conserved residue(s) required for the propagation of feature annotation.</text>
</comment>
<dbReference type="Pfam" id="PF01264">
    <property type="entry name" value="Chorismate_synt"/>
    <property type="match status" value="1"/>
</dbReference>
<dbReference type="Proteomes" id="UP000031937">
    <property type="component" value="Unassembled WGS sequence"/>
</dbReference>
<dbReference type="PANTHER" id="PTHR21085">
    <property type="entry name" value="CHORISMATE SYNTHASE"/>
    <property type="match status" value="1"/>
</dbReference>
<keyword evidence="5 7" id="KW-0057">Aromatic amino acid biosynthesis</keyword>
<keyword evidence="7" id="KW-0521">NADP</keyword>
<reference evidence="9 11" key="2">
    <citation type="submission" date="2014-07" db="EMBL/GenBank/DDBJ databases">
        <title>Porphyromonadaceae bacterium OUH 334697 = ATCC BAA-2682 = DSM 28341 draft genome.</title>
        <authorList>
            <person name="Sydenham T.V."/>
            <person name="Hasman H."/>
            <person name="Justesen U.S."/>
        </authorList>
    </citation>
    <scope>NUCLEOTIDE SEQUENCE [LARGE SCALE GENOMIC DNA]</scope>
    <source>
        <strain evidence="9 11">OUH 334697</strain>
    </source>
</reference>
<dbReference type="InterPro" id="IPR035904">
    <property type="entry name" value="Chorismate_synth_AroC_sf"/>
</dbReference>
<organism evidence="10 12">
    <name type="scientific">Sanguibacteroides justesenii</name>
    <dbReference type="NCBI Taxonomy" id="1547597"/>
    <lineage>
        <taxon>Bacteria</taxon>
        <taxon>Pseudomonadati</taxon>
        <taxon>Bacteroidota</taxon>
        <taxon>Bacteroidia</taxon>
        <taxon>Bacteroidales</taxon>
        <taxon>Porphyromonadaceae</taxon>
        <taxon>Sanguibacteroides</taxon>
    </lineage>
</organism>
<dbReference type="NCBIfam" id="TIGR00033">
    <property type="entry name" value="aroC"/>
    <property type="match status" value="1"/>
</dbReference>
<comment type="catalytic activity">
    <reaction evidence="7 8">
        <text>5-O-(1-carboxyvinyl)-3-phosphoshikimate = chorismate + phosphate</text>
        <dbReference type="Rhea" id="RHEA:21020"/>
        <dbReference type="ChEBI" id="CHEBI:29748"/>
        <dbReference type="ChEBI" id="CHEBI:43474"/>
        <dbReference type="ChEBI" id="CHEBI:57701"/>
        <dbReference type="EC" id="4.2.3.5"/>
    </reaction>
</comment>
<dbReference type="HAMAP" id="MF_00300">
    <property type="entry name" value="Chorismate_synth"/>
    <property type="match status" value="1"/>
</dbReference>
<dbReference type="PROSITE" id="PS00789">
    <property type="entry name" value="CHORISMATE_SYNTHASE_3"/>
    <property type="match status" value="1"/>
</dbReference>
<feature type="binding site" evidence="7">
    <location>
        <position position="326"/>
    </location>
    <ligand>
        <name>FMN</name>
        <dbReference type="ChEBI" id="CHEBI:58210"/>
    </ligand>
</feature>
<evidence type="ECO:0000256" key="6">
    <source>
        <dbReference type="ARBA" id="ARBA00023239"/>
    </source>
</evidence>
<dbReference type="GO" id="GO:0005829">
    <property type="term" value="C:cytosol"/>
    <property type="evidence" value="ECO:0007669"/>
    <property type="project" value="TreeGrafter"/>
</dbReference>
<evidence type="ECO:0000313" key="12">
    <source>
        <dbReference type="Proteomes" id="UP000031980"/>
    </source>
</evidence>
<feature type="binding site" evidence="7">
    <location>
        <position position="48"/>
    </location>
    <ligand>
        <name>NADP(+)</name>
        <dbReference type="ChEBI" id="CHEBI:58349"/>
    </ligand>
</feature>
<comment type="cofactor">
    <cofactor evidence="7 8">
        <name>FMNH2</name>
        <dbReference type="ChEBI" id="CHEBI:57618"/>
    </cofactor>
    <text evidence="7 8">Reduced FMN (FMNH(2)).</text>
</comment>
<evidence type="ECO:0000256" key="8">
    <source>
        <dbReference type="RuleBase" id="RU000605"/>
    </source>
</evidence>
<feature type="binding site" evidence="7">
    <location>
        <begin position="125"/>
        <end position="127"/>
    </location>
    <ligand>
        <name>FMN</name>
        <dbReference type="ChEBI" id="CHEBI:58210"/>
    </ligand>
</feature>
<dbReference type="AlphaFoldDB" id="A0A0C3MH96"/>
<dbReference type="InterPro" id="IPR000453">
    <property type="entry name" value="Chorismate_synth"/>
</dbReference>
<dbReference type="CDD" id="cd07304">
    <property type="entry name" value="Chorismate_synthase"/>
    <property type="match status" value="1"/>
</dbReference>
<evidence type="ECO:0000313" key="11">
    <source>
        <dbReference type="Proteomes" id="UP000031937"/>
    </source>
</evidence>
<evidence type="ECO:0000313" key="9">
    <source>
        <dbReference type="EMBL" id="KIO43729.1"/>
    </source>
</evidence>
<dbReference type="SUPFAM" id="SSF103263">
    <property type="entry name" value="Chorismate synthase, AroC"/>
    <property type="match status" value="1"/>
</dbReference>
<dbReference type="NCBIfam" id="NF003793">
    <property type="entry name" value="PRK05382.1"/>
    <property type="match status" value="1"/>
</dbReference>
<feature type="binding site" evidence="7">
    <location>
        <position position="285"/>
    </location>
    <ligand>
        <name>FMN</name>
        <dbReference type="ChEBI" id="CHEBI:58210"/>
    </ligand>
</feature>